<proteinExistence type="inferred from homology"/>
<dbReference type="Gene3D" id="3.40.630.30">
    <property type="match status" value="1"/>
</dbReference>
<keyword evidence="14" id="KW-1185">Reference proteome</keyword>
<feature type="region of interest" description="Disordered" evidence="12">
    <location>
        <begin position="1"/>
        <end position="27"/>
    </location>
</feature>
<dbReference type="InterPro" id="IPR000182">
    <property type="entry name" value="GNAT_dom"/>
</dbReference>
<dbReference type="AlphaFoldDB" id="A0A6J0BXD0"/>
<dbReference type="PANTHER" id="PTHR20531:SF1">
    <property type="entry name" value="N-ALPHA-ACETYLTRANSFERASE 40"/>
    <property type="match status" value="1"/>
</dbReference>
<evidence type="ECO:0000313" key="14">
    <source>
        <dbReference type="Proteomes" id="UP000829291"/>
    </source>
</evidence>
<dbReference type="InterPro" id="IPR039949">
    <property type="entry name" value="NAA40"/>
</dbReference>
<keyword evidence="8" id="KW-0539">Nucleus</keyword>
<sequence>MIDLSSKAVNMKRRAHKTRRQLQAEKEKTAKQLVEKANALIDPLATLECFHKYKSKDGVLIEVTCQRVTDLSKQTVSWILDLMERNMKQMYEQSAWGWDLVAKQTELLEPAAWYLVASAEDIPIGFSHFRFDIDYGVEVLYCYEIQLEPSSRRRGLGRFMMQALESMAFQTQMQKVVMTVFKHNPAAISFSHSLGYRLDSTNPYTTEKVHYIILSKHNLGIVNPKADETHSIK</sequence>
<protein>
    <recommendedName>
        <fullName evidence="5">N-alpha-acetyltransferase 40</fullName>
        <ecNumber evidence="4">2.3.1.257</ecNumber>
    </recommendedName>
</protein>
<feature type="domain" description="N-acetyltransferase" evidence="13">
    <location>
        <begin position="77"/>
        <end position="213"/>
    </location>
</feature>
<dbReference type="SUPFAM" id="SSF55729">
    <property type="entry name" value="Acyl-CoA N-acyltransferases (Nat)"/>
    <property type="match status" value="1"/>
</dbReference>
<name>A0A6J0BXD0_NEOLC</name>
<dbReference type="GO" id="GO:0043998">
    <property type="term" value="F:histone H2A acetyltransferase activity"/>
    <property type="evidence" value="ECO:0007669"/>
    <property type="project" value="InterPro"/>
</dbReference>
<dbReference type="GO" id="GO:0005737">
    <property type="term" value="C:cytoplasm"/>
    <property type="evidence" value="ECO:0007669"/>
    <property type="project" value="UniProtKB-SubCell"/>
</dbReference>
<comment type="catalytic activity">
    <reaction evidence="11">
        <text>N-terminal L-seryl-[histone H4] + acetyl-CoA = N-terminal N(alpha)-acetyl-L-seryl-[histone H4] + CoA + H(+)</text>
        <dbReference type="Rhea" id="RHEA:50596"/>
        <dbReference type="Rhea" id="RHEA-COMP:12740"/>
        <dbReference type="Rhea" id="RHEA-COMP:12743"/>
        <dbReference type="ChEBI" id="CHEBI:15378"/>
        <dbReference type="ChEBI" id="CHEBI:57287"/>
        <dbReference type="ChEBI" id="CHEBI:57288"/>
        <dbReference type="ChEBI" id="CHEBI:64738"/>
        <dbReference type="ChEBI" id="CHEBI:83690"/>
        <dbReference type="EC" id="2.3.1.257"/>
    </reaction>
</comment>
<dbReference type="GO" id="GO:0005634">
    <property type="term" value="C:nucleus"/>
    <property type="evidence" value="ECO:0007669"/>
    <property type="project" value="UniProtKB-SubCell"/>
</dbReference>
<dbReference type="CDD" id="cd04301">
    <property type="entry name" value="NAT_SF"/>
    <property type="match status" value="1"/>
</dbReference>
<dbReference type="InterPro" id="IPR016181">
    <property type="entry name" value="Acyl_CoA_acyltransferase"/>
</dbReference>
<dbReference type="GO" id="GO:1990189">
    <property type="term" value="F:protein N-terminal-serine acetyltransferase activity"/>
    <property type="evidence" value="ECO:0007669"/>
    <property type="project" value="UniProtKB-EC"/>
</dbReference>
<comment type="similarity">
    <text evidence="3">Belongs to the acetyltransferase family. NAA40 subfamily.</text>
</comment>
<dbReference type="KEGG" id="nlo:107224165"/>
<dbReference type="PANTHER" id="PTHR20531">
    <property type="entry name" value="N-ALPHA-ACETYLTRANSFERASE 40"/>
    <property type="match status" value="1"/>
</dbReference>
<feature type="compositionally biased region" description="Basic residues" evidence="12">
    <location>
        <begin position="10"/>
        <end position="20"/>
    </location>
</feature>
<gene>
    <name evidence="15" type="primary">LOC107224165</name>
</gene>
<organism evidence="15">
    <name type="scientific">Neodiprion lecontei</name>
    <name type="common">Redheaded pine sawfly</name>
    <dbReference type="NCBI Taxonomy" id="441921"/>
    <lineage>
        <taxon>Eukaryota</taxon>
        <taxon>Metazoa</taxon>
        <taxon>Ecdysozoa</taxon>
        <taxon>Arthropoda</taxon>
        <taxon>Hexapoda</taxon>
        <taxon>Insecta</taxon>
        <taxon>Pterygota</taxon>
        <taxon>Neoptera</taxon>
        <taxon>Endopterygota</taxon>
        <taxon>Hymenoptera</taxon>
        <taxon>Tenthredinoidea</taxon>
        <taxon>Diprionidae</taxon>
        <taxon>Diprioninae</taxon>
        <taxon>Neodiprion</taxon>
    </lineage>
</organism>
<dbReference type="RefSeq" id="XP_015519596.1">
    <property type="nucleotide sequence ID" value="XM_015664110.2"/>
</dbReference>
<evidence type="ECO:0000259" key="13">
    <source>
        <dbReference type="PROSITE" id="PS51186"/>
    </source>
</evidence>
<dbReference type="EC" id="2.3.1.257" evidence="4"/>
<evidence type="ECO:0000313" key="15">
    <source>
        <dbReference type="RefSeq" id="XP_015519596.1"/>
    </source>
</evidence>
<evidence type="ECO:0000256" key="1">
    <source>
        <dbReference type="ARBA" id="ARBA00004123"/>
    </source>
</evidence>
<evidence type="ECO:0000256" key="4">
    <source>
        <dbReference type="ARBA" id="ARBA00012950"/>
    </source>
</evidence>
<keyword evidence="7" id="KW-0808">Transferase</keyword>
<dbReference type="CTD" id="79829"/>
<dbReference type="OrthoDB" id="424551at2759"/>
<evidence type="ECO:0000256" key="12">
    <source>
        <dbReference type="SAM" id="MobiDB-lite"/>
    </source>
</evidence>
<dbReference type="Pfam" id="PF00583">
    <property type="entry name" value="Acetyltransf_1"/>
    <property type="match status" value="1"/>
</dbReference>
<evidence type="ECO:0000256" key="10">
    <source>
        <dbReference type="ARBA" id="ARBA00047821"/>
    </source>
</evidence>
<dbReference type="Proteomes" id="UP000829291">
    <property type="component" value="Chromosome 4"/>
</dbReference>
<evidence type="ECO:0000256" key="6">
    <source>
        <dbReference type="ARBA" id="ARBA00022490"/>
    </source>
</evidence>
<keyword evidence="9" id="KW-0012">Acyltransferase</keyword>
<evidence type="ECO:0000256" key="7">
    <source>
        <dbReference type="ARBA" id="ARBA00022679"/>
    </source>
</evidence>
<dbReference type="PROSITE" id="PS51186">
    <property type="entry name" value="GNAT"/>
    <property type="match status" value="1"/>
</dbReference>
<comment type="catalytic activity">
    <reaction evidence="10">
        <text>N-terminal L-seryl-[histone H2A] + acetyl-CoA = N-terminal N(alpha)-acetyl-L-seryl-[histone H2A] + CoA + H(+)</text>
        <dbReference type="Rhea" id="RHEA:50600"/>
        <dbReference type="Rhea" id="RHEA-COMP:12742"/>
        <dbReference type="Rhea" id="RHEA-COMP:12744"/>
        <dbReference type="ChEBI" id="CHEBI:15378"/>
        <dbReference type="ChEBI" id="CHEBI:57287"/>
        <dbReference type="ChEBI" id="CHEBI:57288"/>
        <dbReference type="ChEBI" id="CHEBI:64738"/>
        <dbReference type="ChEBI" id="CHEBI:83690"/>
        <dbReference type="EC" id="2.3.1.257"/>
    </reaction>
</comment>
<keyword evidence="6" id="KW-0963">Cytoplasm</keyword>
<evidence type="ECO:0000256" key="5">
    <source>
        <dbReference type="ARBA" id="ARBA00015043"/>
    </source>
</evidence>
<dbReference type="GeneID" id="107224165"/>
<evidence type="ECO:0000256" key="9">
    <source>
        <dbReference type="ARBA" id="ARBA00023315"/>
    </source>
</evidence>
<evidence type="ECO:0000256" key="2">
    <source>
        <dbReference type="ARBA" id="ARBA00004496"/>
    </source>
</evidence>
<accession>A0A6J0BXD0</accession>
<comment type="subcellular location">
    <subcellularLocation>
        <location evidence="2">Cytoplasm</location>
    </subcellularLocation>
    <subcellularLocation>
        <location evidence="1">Nucleus</location>
    </subcellularLocation>
</comment>
<dbReference type="GO" id="GO:0010485">
    <property type="term" value="F:histone H4 acetyltransferase activity"/>
    <property type="evidence" value="ECO:0007669"/>
    <property type="project" value="InterPro"/>
</dbReference>
<evidence type="ECO:0000256" key="11">
    <source>
        <dbReference type="ARBA" id="ARBA00049524"/>
    </source>
</evidence>
<evidence type="ECO:0000256" key="8">
    <source>
        <dbReference type="ARBA" id="ARBA00023242"/>
    </source>
</evidence>
<reference evidence="15" key="1">
    <citation type="submission" date="2025-08" db="UniProtKB">
        <authorList>
            <consortium name="RefSeq"/>
        </authorList>
    </citation>
    <scope>IDENTIFICATION</scope>
    <source>
        <tissue evidence="15">Thorax and Abdomen</tissue>
    </source>
</reference>
<evidence type="ECO:0000256" key="3">
    <source>
        <dbReference type="ARBA" id="ARBA00008870"/>
    </source>
</evidence>